<reference evidence="1 2" key="1">
    <citation type="submission" date="2021-05" db="EMBL/GenBank/DDBJ databases">
        <title>Draft Genome Sequences of Clinical Respiratory Isolates of Mycobacterium goodii Recovered in Ireland.</title>
        <authorList>
            <person name="Flanagan P.R."/>
            <person name="Mok S."/>
            <person name="Roycroft E."/>
            <person name="Rogers T.R."/>
            <person name="Fitzgibbon M."/>
        </authorList>
    </citation>
    <scope>NUCLEOTIDE SEQUENCE [LARGE SCALE GENOMIC DNA]</scope>
    <source>
        <strain evidence="1 2">14IE55</strain>
    </source>
</reference>
<dbReference type="EMBL" id="JAHBOM010000001">
    <property type="protein sequence ID" value="MBU8821417.1"/>
    <property type="molecule type" value="Genomic_DNA"/>
</dbReference>
<dbReference type="Proteomes" id="UP000696413">
    <property type="component" value="Unassembled WGS sequence"/>
</dbReference>
<proteinExistence type="predicted"/>
<sequence>MTTAGDQLPAASTTSQFVATHQPIMVYTCNRIGRVANPPSFSLAGWLRTGRRR</sequence>
<name>A0ABS6HFI1_MYCGD</name>
<accession>A0ABS6HFI1</accession>
<protein>
    <submittedName>
        <fullName evidence="1">Uncharacterized protein</fullName>
    </submittedName>
</protein>
<evidence type="ECO:0000313" key="1">
    <source>
        <dbReference type="EMBL" id="MBU8821417.1"/>
    </source>
</evidence>
<evidence type="ECO:0000313" key="2">
    <source>
        <dbReference type="Proteomes" id="UP000696413"/>
    </source>
</evidence>
<gene>
    <name evidence="1" type="ORF">KL859_00815</name>
</gene>
<organism evidence="1 2">
    <name type="scientific">Mycolicibacterium goodii</name>
    <name type="common">Mycobacterium goodii</name>
    <dbReference type="NCBI Taxonomy" id="134601"/>
    <lineage>
        <taxon>Bacteria</taxon>
        <taxon>Bacillati</taxon>
        <taxon>Actinomycetota</taxon>
        <taxon>Actinomycetes</taxon>
        <taxon>Mycobacteriales</taxon>
        <taxon>Mycobacteriaceae</taxon>
        <taxon>Mycolicibacterium</taxon>
    </lineage>
</organism>
<comment type="caution">
    <text evidence="1">The sequence shown here is derived from an EMBL/GenBank/DDBJ whole genome shotgun (WGS) entry which is preliminary data.</text>
</comment>
<dbReference type="RefSeq" id="WP_100516812.1">
    <property type="nucleotide sequence ID" value="NZ_CP092364.2"/>
</dbReference>
<keyword evidence="2" id="KW-1185">Reference proteome</keyword>